<comment type="caution">
    <text evidence="2">The sequence shown here is derived from an EMBL/GenBank/DDBJ whole genome shotgun (WGS) entry which is preliminary data.</text>
</comment>
<evidence type="ECO:0000313" key="3">
    <source>
        <dbReference type="Proteomes" id="UP000317243"/>
    </source>
</evidence>
<protein>
    <submittedName>
        <fullName evidence="2">Uncharacterized protein</fullName>
    </submittedName>
</protein>
<dbReference type="Proteomes" id="UP000317243">
    <property type="component" value="Unassembled WGS sequence"/>
</dbReference>
<evidence type="ECO:0000256" key="1">
    <source>
        <dbReference type="SAM" id="SignalP"/>
    </source>
</evidence>
<feature type="chain" id="PRO_5023014699" evidence="1">
    <location>
        <begin position="26"/>
        <end position="301"/>
    </location>
</feature>
<proteinExistence type="predicted"/>
<dbReference type="AlphaFoldDB" id="A0A5C5X457"/>
<dbReference type="OrthoDB" id="247135at2"/>
<keyword evidence="1" id="KW-0732">Signal</keyword>
<keyword evidence="3" id="KW-1185">Reference proteome</keyword>
<organism evidence="2 3">
    <name type="scientific">Thalassoglobus neptunius</name>
    <dbReference type="NCBI Taxonomy" id="1938619"/>
    <lineage>
        <taxon>Bacteria</taxon>
        <taxon>Pseudomonadati</taxon>
        <taxon>Planctomycetota</taxon>
        <taxon>Planctomycetia</taxon>
        <taxon>Planctomycetales</taxon>
        <taxon>Planctomycetaceae</taxon>
        <taxon>Thalassoglobus</taxon>
    </lineage>
</organism>
<gene>
    <name evidence="2" type="ORF">KOR42_12740</name>
</gene>
<feature type="signal peptide" evidence="1">
    <location>
        <begin position="1"/>
        <end position="25"/>
    </location>
</feature>
<sequence precursor="true">MMNHPLLKILLACLFCSLSSASVWSDDEPTQAAETPRPLNKSGTVLIDKPNNRLLLKTTICLREGLLEMLLCTKQTKEHESILTIDAPASLIHAGLLGLGAKPGKPVQFRPEFKPPQGQVIDIFVNWTDKNGKLHRVPAQKWVRYATYRYFEAPLANLPPGVPVDIGDDSLRYDSMNKLLLWFGTMSESKKDEFLSLSENEEYQKAIKTIFDASQARQMKAKFIFAGSGFTKLDDGELYYQAEAGSVICVANFSDAMIDVNIESTASDAAGRSFEPYTERIPEVGTEVTVELIPLKADTKE</sequence>
<evidence type="ECO:0000313" key="2">
    <source>
        <dbReference type="EMBL" id="TWT57907.1"/>
    </source>
</evidence>
<dbReference type="InterPro" id="IPR047750">
    <property type="entry name" value="YdjY-like"/>
</dbReference>
<dbReference type="EMBL" id="SIHI01000001">
    <property type="protein sequence ID" value="TWT57907.1"/>
    <property type="molecule type" value="Genomic_DNA"/>
</dbReference>
<dbReference type="RefSeq" id="WP_146507948.1">
    <property type="nucleotide sequence ID" value="NZ_SIHI01000001.1"/>
</dbReference>
<reference evidence="2 3" key="1">
    <citation type="submission" date="2019-02" db="EMBL/GenBank/DDBJ databases">
        <title>Deep-cultivation of Planctomycetes and their phenomic and genomic characterization uncovers novel biology.</title>
        <authorList>
            <person name="Wiegand S."/>
            <person name="Jogler M."/>
            <person name="Boedeker C."/>
            <person name="Pinto D."/>
            <person name="Vollmers J."/>
            <person name="Rivas-Marin E."/>
            <person name="Kohn T."/>
            <person name="Peeters S.H."/>
            <person name="Heuer A."/>
            <person name="Rast P."/>
            <person name="Oberbeckmann S."/>
            <person name="Bunk B."/>
            <person name="Jeske O."/>
            <person name="Meyerdierks A."/>
            <person name="Storesund J.E."/>
            <person name="Kallscheuer N."/>
            <person name="Luecker S."/>
            <person name="Lage O.M."/>
            <person name="Pohl T."/>
            <person name="Merkel B.J."/>
            <person name="Hornburger P."/>
            <person name="Mueller R.-W."/>
            <person name="Bruemmer F."/>
            <person name="Labrenz M."/>
            <person name="Spormann A.M."/>
            <person name="Op Den Camp H."/>
            <person name="Overmann J."/>
            <person name="Amann R."/>
            <person name="Jetten M.S.M."/>
            <person name="Mascher T."/>
            <person name="Medema M.H."/>
            <person name="Devos D.P."/>
            <person name="Kaster A.-K."/>
            <person name="Ovreas L."/>
            <person name="Rohde M."/>
            <person name="Galperin M.Y."/>
            <person name="Jogler C."/>
        </authorList>
    </citation>
    <scope>NUCLEOTIDE SEQUENCE [LARGE SCALE GENOMIC DNA]</scope>
    <source>
        <strain evidence="2 3">KOR42</strain>
    </source>
</reference>
<accession>A0A5C5X457</accession>
<name>A0A5C5X457_9PLAN</name>
<dbReference type="NCBIfam" id="NF040466">
    <property type="entry name" value="ydjY_domain"/>
    <property type="match status" value="1"/>
</dbReference>